<reference evidence="7 8" key="1">
    <citation type="submission" date="2018-10" db="EMBL/GenBank/DDBJ databases">
        <title>Isolation of pseudouridimycin from Streptomyces albus DSM 40763.</title>
        <authorList>
            <person name="Rosenqvist P."/>
            <person name="Metsae-Ketelae M."/>
            <person name="Virta P."/>
        </authorList>
    </citation>
    <scope>NUCLEOTIDE SEQUENCE [LARGE SCALE GENOMIC DNA]</scope>
    <source>
        <strain evidence="7 8">DSM 40763</strain>
    </source>
</reference>
<dbReference type="PANTHER" id="PTHR36510:SF1">
    <property type="entry name" value="GLUTAMATE--CYSTEINE LIGASE 2-RELATED"/>
    <property type="match status" value="1"/>
</dbReference>
<comment type="function">
    <text evidence="5">ATP-dependent carboxylate-amine ligase which exhibits weak glutamate--cysteine ligase activity.</text>
</comment>
<dbReference type="InterPro" id="IPR011793">
    <property type="entry name" value="YbdK"/>
</dbReference>
<dbReference type="GeneID" id="75185806"/>
<dbReference type="EMBL" id="RCIY01000076">
    <property type="protein sequence ID" value="TGG79685.1"/>
    <property type="molecule type" value="Genomic_DNA"/>
</dbReference>
<comment type="catalytic activity">
    <reaction evidence="4 5">
        <text>L-cysteine + L-glutamate + ATP = gamma-L-glutamyl-L-cysteine + ADP + phosphate + H(+)</text>
        <dbReference type="Rhea" id="RHEA:13285"/>
        <dbReference type="ChEBI" id="CHEBI:15378"/>
        <dbReference type="ChEBI" id="CHEBI:29985"/>
        <dbReference type="ChEBI" id="CHEBI:30616"/>
        <dbReference type="ChEBI" id="CHEBI:35235"/>
        <dbReference type="ChEBI" id="CHEBI:43474"/>
        <dbReference type="ChEBI" id="CHEBI:58173"/>
        <dbReference type="ChEBI" id="CHEBI:456216"/>
        <dbReference type="EC" id="6.3.2.2"/>
    </reaction>
</comment>
<evidence type="ECO:0000313" key="7">
    <source>
        <dbReference type="EMBL" id="TGG79685.1"/>
    </source>
</evidence>
<dbReference type="Gene3D" id="3.30.590.20">
    <property type="match status" value="1"/>
</dbReference>
<evidence type="ECO:0000256" key="6">
    <source>
        <dbReference type="SAM" id="MobiDB-lite"/>
    </source>
</evidence>
<dbReference type="Pfam" id="PF04107">
    <property type="entry name" value="GCS2"/>
    <property type="match status" value="1"/>
</dbReference>
<dbReference type="AlphaFoldDB" id="A0A8H1QRK3"/>
<dbReference type="GO" id="GO:0042398">
    <property type="term" value="P:modified amino acid biosynthetic process"/>
    <property type="evidence" value="ECO:0007669"/>
    <property type="project" value="InterPro"/>
</dbReference>
<proteinExistence type="inferred from homology"/>
<dbReference type="PANTHER" id="PTHR36510">
    <property type="entry name" value="GLUTAMATE--CYSTEINE LIGASE 2-RELATED"/>
    <property type="match status" value="1"/>
</dbReference>
<comment type="caution">
    <text evidence="7">The sequence shown here is derived from an EMBL/GenBank/DDBJ whole genome shotgun (WGS) entry which is preliminary data.</text>
</comment>
<protein>
    <recommendedName>
        <fullName evidence="5">Putative glutamate--cysteine ligase 2</fullName>
        <ecNumber evidence="5">6.3.2.2</ecNumber>
    </recommendedName>
    <alternativeName>
        <fullName evidence="5">Gamma-glutamylcysteine synthetase 2</fullName>
        <shortName evidence="5">GCS 2</shortName>
        <shortName evidence="5">Gamma-GCS 2</shortName>
    </alternativeName>
</protein>
<evidence type="ECO:0000256" key="1">
    <source>
        <dbReference type="ARBA" id="ARBA00022598"/>
    </source>
</evidence>
<evidence type="ECO:0000256" key="4">
    <source>
        <dbReference type="ARBA" id="ARBA00048819"/>
    </source>
</evidence>
<keyword evidence="2 5" id="KW-0547">Nucleotide-binding</keyword>
<organism evidence="7 8">
    <name type="scientific">Streptomyces albus</name>
    <dbReference type="NCBI Taxonomy" id="1888"/>
    <lineage>
        <taxon>Bacteria</taxon>
        <taxon>Bacillati</taxon>
        <taxon>Actinomycetota</taxon>
        <taxon>Actinomycetes</taxon>
        <taxon>Kitasatosporales</taxon>
        <taxon>Streptomycetaceae</taxon>
        <taxon>Streptomyces</taxon>
    </lineage>
</organism>
<evidence type="ECO:0000256" key="5">
    <source>
        <dbReference type="HAMAP-Rule" id="MF_01609"/>
    </source>
</evidence>
<sequence length="393" mass="41723">MTARQRASASAAPSGHPLTLGVEEEFILAGADEVPAVHPETDVFTDDGPHEPGAPEDATALHGEMLTSMAETATGVCTDLTQVRAQLTAARARLSAAARAAGVQPLPLGTPPVPGPPRSAAPTPHYRHMRRLYGYLVTQSETCGCHVHVGTFDRETAVWAAGYLRPWLPTLLAISANSPFYKGVDTGYASWRTIMLSRWPTLEIPPHFPSAAAYDETVTTLQRGGVLPSGANAYWLVRPSYHLPTVEIRVADTTATIDEAVLQAGLVRALVHTALAARADGESPPGMSDHMASAALWTAARHGLHGPALHPFTGRQVPAVGLAEEMMAILRPALRETGDLEEVQRLLDRVLRDGSGADRQRRTGRRPGDAFGTAEAERRVAPAAPVSADGRGG</sequence>
<dbReference type="InterPro" id="IPR006336">
    <property type="entry name" value="GCS2"/>
</dbReference>
<dbReference type="GO" id="GO:0005524">
    <property type="term" value="F:ATP binding"/>
    <property type="evidence" value="ECO:0007669"/>
    <property type="project" value="UniProtKB-KW"/>
</dbReference>
<evidence type="ECO:0000313" key="8">
    <source>
        <dbReference type="Proteomes" id="UP000298111"/>
    </source>
</evidence>
<keyword evidence="1 5" id="KW-0436">Ligase</keyword>
<evidence type="ECO:0000256" key="3">
    <source>
        <dbReference type="ARBA" id="ARBA00022840"/>
    </source>
</evidence>
<dbReference type="InterPro" id="IPR014746">
    <property type="entry name" value="Gln_synth/guanido_kin_cat_dom"/>
</dbReference>
<dbReference type="RefSeq" id="WP_016473141.1">
    <property type="nucleotide sequence ID" value="NZ_BNEJ01000017.1"/>
</dbReference>
<accession>A0A8H1QRK3</accession>
<dbReference type="HAMAP" id="MF_01609">
    <property type="entry name" value="Glu_cys_ligase_2"/>
    <property type="match status" value="1"/>
</dbReference>
<dbReference type="NCBIfam" id="TIGR02050">
    <property type="entry name" value="gshA_cyan_rel"/>
    <property type="match status" value="1"/>
</dbReference>
<gene>
    <name evidence="7" type="ORF">D8771_23395</name>
</gene>
<dbReference type="EC" id="6.3.2.2" evidence="5"/>
<keyword evidence="3 5" id="KW-0067">ATP-binding</keyword>
<comment type="similarity">
    <text evidence="5">Belongs to the glutamate--cysteine ligase type 2 family. YbdK subfamily.</text>
</comment>
<dbReference type="GO" id="GO:0004357">
    <property type="term" value="F:glutamate-cysteine ligase activity"/>
    <property type="evidence" value="ECO:0007669"/>
    <property type="project" value="UniProtKB-EC"/>
</dbReference>
<dbReference type="InterPro" id="IPR050141">
    <property type="entry name" value="GCL_type2/YbdK_subfam"/>
</dbReference>
<feature type="region of interest" description="Disordered" evidence="6">
    <location>
        <begin position="353"/>
        <end position="393"/>
    </location>
</feature>
<evidence type="ECO:0000256" key="2">
    <source>
        <dbReference type="ARBA" id="ARBA00022741"/>
    </source>
</evidence>
<name>A0A8H1QRK3_9ACTN</name>
<dbReference type="Proteomes" id="UP000298111">
    <property type="component" value="Unassembled WGS sequence"/>
</dbReference>
<dbReference type="SUPFAM" id="SSF55931">
    <property type="entry name" value="Glutamine synthetase/guanido kinase"/>
    <property type="match status" value="1"/>
</dbReference>